<evidence type="ECO:0000256" key="6">
    <source>
        <dbReference type="ARBA" id="ARBA00022679"/>
    </source>
</evidence>
<comment type="catalytic activity">
    <reaction evidence="1 8">
        <text>[(1-&gt;4)-alpha-D-glucosyl](n) + ADP-alpha-D-glucose = [(1-&gt;4)-alpha-D-glucosyl](n+1) + ADP + H(+)</text>
        <dbReference type="Rhea" id="RHEA:18189"/>
        <dbReference type="Rhea" id="RHEA-COMP:9584"/>
        <dbReference type="Rhea" id="RHEA-COMP:9587"/>
        <dbReference type="ChEBI" id="CHEBI:15378"/>
        <dbReference type="ChEBI" id="CHEBI:15444"/>
        <dbReference type="ChEBI" id="CHEBI:57498"/>
        <dbReference type="ChEBI" id="CHEBI:456216"/>
        <dbReference type="EC" id="2.4.1.21"/>
    </reaction>
</comment>
<dbReference type="PANTHER" id="PTHR45825">
    <property type="entry name" value="GRANULE-BOUND STARCH SYNTHASE 1, CHLOROPLASTIC/AMYLOPLASTIC"/>
    <property type="match status" value="1"/>
</dbReference>
<dbReference type="OrthoDB" id="9808590at2"/>
<organism evidence="11 12">
    <name type="scientific">Candidatus Nitrospira nitrosa</name>
    <dbReference type="NCBI Taxonomy" id="1742972"/>
    <lineage>
        <taxon>Bacteria</taxon>
        <taxon>Pseudomonadati</taxon>
        <taxon>Nitrospirota</taxon>
        <taxon>Nitrospiria</taxon>
        <taxon>Nitrospirales</taxon>
        <taxon>Nitrospiraceae</taxon>
        <taxon>Nitrospira</taxon>
    </lineage>
</organism>
<dbReference type="NCBIfam" id="TIGR02095">
    <property type="entry name" value="glgA"/>
    <property type="match status" value="1"/>
</dbReference>
<accession>A0A0S4LG21</accession>
<dbReference type="RefSeq" id="WP_090747129.1">
    <property type="nucleotide sequence ID" value="NZ_CZQA01000008.1"/>
</dbReference>
<dbReference type="Gene3D" id="3.40.50.2000">
    <property type="entry name" value="Glycogen Phosphorylase B"/>
    <property type="match status" value="2"/>
</dbReference>
<evidence type="ECO:0000313" key="12">
    <source>
        <dbReference type="Proteomes" id="UP000199032"/>
    </source>
</evidence>
<dbReference type="STRING" id="1742972.COMA1_20040"/>
<dbReference type="GO" id="GO:0004373">
    <property type="term" value="F:alpha-1,4-glucan glucosyltransferase (UDP-glucose donor) activity"/>
    <property type="evidence" value="ECO:0007669"/>
    <property type="project" value="InterPro"/>
</dbReference>
<keyword evidence="5 8" id="KW-0328">Glycosyltransferase</keyword>
<dbReference type="Proteomes" id="UP000199032">
    <property type="component" value="Unassembled WGS sequence"/>
</dbReference>
<dbReference type="InterPro" id="IPR001296">
    <property type="entry name" value="Glyco_trans_1"/>
</dbReference>
<comment type="pathway">
    <text evidence="3 8">Glycan biosynthesis; glycogen biosynthesis.</text>
</comment>
<gene>
    <name evidence="8 11" type="primary">glgA</name>
    <name evidence="11" type="ORF">COMA1_20040</name>
</gene>
<dbReference type="EC" id="2.4.1.21" evidence="8"/>
<protein>
    <recommendedName>
        <fullName evidence="8">Glycogen synthase</fullName>
        <ecNumber evidence="8">2.4.1.21</ecNumber>
    </recommendedName>
    <alternativeName>
        <fullName evidence="8">Starch [bacterial glycogen] synthase</fullName>
    </alternativeName>
</protein>
<evidence type="ECO:0000259" key="10">
    <source>
        <dbReference type="Pfam" id="PF08323"/>
    </source>
</evidence>
<dbReference type="Pfam" id="PF08323">
    <property type="entry name" value="Glyco_transf_5"/>
    <property type="match status" value="1"/>
</dbReference>
<evidence type="ECO:0000256" key="7">
    <source>
        <dbReference type="ARBA" id="ARBA00023056"/>
    </source>
</evidence>
<evidence type="ECO:0000256" key="5">
    <source>
        <dbReference type="ARBA" id="ARBA00022676"/>
    </source>
</evidence>
<proteinExistence type="inferred from homology"/>
<feature type="binding site" evidence="8">
    <location>
        <position position="24"/>
    </location>
    <ligand>
        <name>ADP-alpha-D-glucose</name>
        <dbReference type="ChEBI" id="CHEBI:57498"/>
    </ligand>
</feature>
<dbReference type="UniPathway" id="UPA00164"/>
<sequence length="501" mass="55308">MVSKISDNSLHIVMVASEAVPYAKTGGLADVVGALSMALTKLGHRVTLLLPGYRTRLAQKDRRVTMQFSVPMEGTSADVSIEEEYVPVIGGLHQVRVLFVCHDPYFNRSGLYQQDHRDYPDNLDRFTLFCRAVIQAMHVLVDVQREKIDVLHLHDWQAALCAVYLKVLPHEHNSLQSIKTLLTVHNLGYQGIFPGEEFIKTGLPSSLFSLGGLEFYGAVNCLKGGIIFSDAVSTVSPTYAREILTAEYGCGLEGVLANRTNGVSGIANGIDETAWDPAHDAYLPVQYHANDLSGKQACKRALQQELGLPILNVPLLAVIGRLTFQKGFDLLLDILPELMALDLQLVVLGTGDTHLEQQFLAAKEKHPQTIGLTLGFDEGRAHRIEAGSDMLIMPSRYEPCGLSQLYSLRYGTVPIVRRTGGLADTVIPFRPSTVKSRCATGFHFIDPSPDALLSSILLALHVYEEQEVWHSLVTAGMNADLSWGQSARAYVDLYRRLRDRM</sequence>
<dbReference type="AlphaFoldDB" id="A0A0S4LG21"/>
<evidence type="ECO:0000256" key="4">
    <source>
        <dbReference type="ARBA" id="ARBA00010281"/>
    </source>
</evidence>
<dbReference type="GO" id="GO:0005978">
    <property type="term" value="P:glycogen biosynthetic process"/>
    <property type="evidence" value="ECO:0007669"/>
    <property type="project" value="UniProtKB-UniRule"/>
</dbReference>
<dbReference type="InterPro" id="IPR013534">
    <property type="entry name" value="Starch_synth_cat_dom"/>
</dbReference>
<evidence type="ECO:0000256" key="8">
    <source>
        <dbReference type="HAMAP-Rule" id="MF_00484"/>
    </source>
</evidence>
<reference evidence="11 12" key="1">
    <citation type="submission" date="2015-10" db="EMBL/GenBank/DDBJ databases">
        <authorList>
            <person name="Gilbert D.G."/>
        </authorList>
    </citation>
    <scope>NUCLEOTIDE SEQUENCE [LARGE SCALE GENOMIC DNA]</scope>
    <source>
        <strain evidence="11">COMA1</strain>
    </source>
</reference>
<comment type="function">
    <text evidence="2 8">Synthesizes alpha-1,4-glucan chains using ADP-glucose.</text>
</comment>
<evidence type="ECO:0000256" key="2">
    <source>
        <dbReference type="ARBA" id="ARBA00002764"/>
    </source>
</evidence>
<evidence type="ECO:0000259" key="9">
    <source>
        <dbReference type="Pfam" id="PF00534"/>
    </source>
</evidence>
<keyword evidence="12" id="KW-1185">Reference proteome</keyword>
<comment type="similarity">
    <text evidence="4 8">Belongs to the glycosyltransferase 1 family. Bacterial/plant glycogen synthase subfamily.</text>
</comment>
<dbReference type="HAMAP" id="MF_00484">
    <property type="entry name" value="Glycogen_synth"/>
    <property type="match status" value="1"/>
</dbReference>
<dbReference type="InterPro" id="IPR011835">
    <property type="entry name" value="GS/SS"/>
</dbReference>
<evidence type="ECO:0000313" key="11">
    <source>
        <dbReference type="EMBL" id="CUS34934.1"/>
    </source>
</evidence>
<evidence type="ECO:0000256" key="3">
    <source>
        <dbReference type="ARBA" id="ARBA00004964"/>
    </source>
</evidence>
<dbReference type="EMBL" id="CZQA01000008">
    <property type="protein sequence ID" value="CUS34934.1"/>
    <property type="molecule type" value="Genomic_DNA"/>
</dbReference>
<evidence type="ECO:0000256" key="1">
    <source>
        <dbReference type="ARBA" id="ARBA00001478"/>
    </source>
</evidence>
<feature type="domain" description="Starch synthase catalytic" evidence="10">
    <location>
        <begin position="11"/>
        <end position="257"/>
    </location>
</feature>
<keyword evidence="6 8" id="KW-0808">Transferase</keyword>
<dbReference type="CDD" id="cd03791">
    <property type="entry name" value="GT5_Glycogen_synthase_DULL1-like"/>
    <property type="match status" value="1"/>
</dbReference>
<dbReference type="Pfam" id="PF00534">
    <property type="entry name" value="Glycos_transf_1"/>
    <property type="match status" value="1"/>
</dbReference>
<dbReference type="GO" id="GO:0009011">
    <property type="term" value="F:alpha-1,4-glucan glucosyltransferase (ADP-glucose donor) activity"/>
    <property type="evidence" value="ECO:0007669"/>
    <property type="project" value="UniProtKB-UniRule"/>
</dbReference>
<dbReference type="PANTHER" id="PTHR45825:SF11">
    <property type="entry name" value="ALPHA AMYLASE DOMAIN-CONTAINING PROTEIN"/>
    <property type="match status" value="1"/>
</dbReference>
<dbReference type="NCBIfam" id="NF001899">
    <property type="entry name" value="PRK00654.1-2"/>
    <property type="match status" value="1"/>
</dbReference>
<name>A0A0S4LG21_9BACT</name>
<keyword evidence="7 8" id="KW-0320">Glycogen biosynthesis</keyword>
<dbReference type="SUPFAM" id="SSF53756">
    <property type="entry name" value="UDP-Glycosyltransferase/glycogen phosphorylase"/>
    <property type="match status" value="1"/>
</dbReference>
<feature type="domain" description="Glycosyl transferase family 1" evidence="9">
    <location>
        <begin position="314"/>
        <end position="469"/>
    </location>
</feature>